<proteinExistence type="predicted"/>
<dbReference type="InterPro" id="IPR027267">
    <property type="entry name" value="AH/BAR_dom_sf"/>
</dbReference>
<dbReference type="SUPFAM" id="SSF103657">
    <property type="entry name" value="BAR/IMD domain-like"/>
    <property type="match status" value="1"/>
</dbReference>
<evidence type="ECO:0000313" key="3">
    <source>
        <dbReference type="Proteomes" id="UP000019132"/>
    </source>
</evidence>
<dbReference type="EnsemblProtists" id="PYU1_T001198">
    <property type="protein sequence ID" value="PYU1_T001198"/>
    <property type="gene ID" value="PYU1_G001198"/>
</dbReference>
<accession>K3W8A7</accession>
<dbReference type="HOGENOM" id="CLU_063363_0_0_1"/>
<dbReference type="eggNOG" id="ENOG502RY0J">
    <property type="taxonomic scope" value="Eukaryota"/>
</dbReference>
<name>K3W8A7_GLOUD</name>
<reference evidence="2" key="3">
    <citation type="submission" date="2015-02" db="UniProtKB">
        <authorList>
            <consortium name="EnsemblProtists"/>
        </authorList>
    </citation>
    <scope>IDENTIFICATION</scope>
    <source>
        <strain evidence="2">DAOM BR144</strain>
    </source>
</reference>
<dbReference type="VEuPathDB" id="FungiDB:PYU1_G001198"/>
<organism evidence="2 3">
    <name type="scientific">Globisporangium ultimum (strain ATCC 200006 / CBS 805.95 / DAOM BR144)</name>
    <name type="common">Pythium ultimum</name>
    <dbReference type="NCBI Taxonomy" id="431595"/>
    <lineage>
        <taxon>Eukaryota</taxon>
        <taxon>Sar</taxon>
        <taxon>Stramenopiles</taxon>
        <taxon>Oomycota</taxon>
        <taxon>Peronosporomycetes</taxon>
        <taxon>Pythiales</taxon>
        <taxon>Pythiaceae</taxon>
        <taxon>Globisporangium</taxon>
    </lineage>
</organism>
<reference evidence="3" key="2">
    <citation type="submission" date="2010-04" db="EMBL/GenBank/DDBJ databases">
        <authorList>
            <person name="Buell R."/>
            <person name="Hamilton J."/>
            <person name="Hostetler J."/>
        </authorList>
    </citation>
    <scope>NUCLEOTIDE SEQUENCE [LARGE SCALE GENOMIC DNA]</scope>
    <source>
        <strain evidence="3">DAOM:BR144</strain>
    </source>
</reference>
<sequence length="346" mass="38800">MASWIKNMKGGATRLKDEFVRSLGTGAEGSIDPVFDYRAQRFNRYNESLDKLSKSMAHFMDASQAYAQASAHLMHSFSAFFESQLQDYAEDEEGYVHAKSLAQSALRLEEVHQSLQANIFGSAREMQLSHVMRSVQEIKKNNAGLQKQIQVLKQRLIFVFEFQFADYDSVRRSAESQKRGTPDFERMAQRQQVAEAGLVTLTNEINTELNAVEARRSVDMKNELLTVVACQLFVHTRAQEHFQQLLPLLPGIAKPLLQIAEHARARPRENPAASAQDGSHRGGATGVIAYTGLESRGVIEHPLQFHQKFAPVDDAAASVHPMQTALPFTELHFAEKLAVATYGRRQ</sequence>
<evidence type="ECO:0000256" key="1">
    <source>
        <dbReference type="SAM" id="MobiDB-lite"/>
    </source>
</evidence>
<dbReference type="Proteomes" id="UP000019132">
    <property type="component" value="Unassembled WGS sequence"/>
</dbReference>
<reference evidence="3" key="1">
    <citation type="journal article" date="2010" name="Genome Biol.">
        <title>Genome sequence of the necrotrophic plant pathogen Pythium ultimum reveals original pathogenicity mechanisms and effector repertoire.</title>
        <authorList>
            <person name="Levesque C.A."/>
            <person name="Brouwer H."/>
            <person name="Cano L."/>
            <person name="Hamilton J.P."/>
            <person name="Holt C."/>
            <person name="Huitema E."/>
            <person name="Raffaele S."/>
            <person name="Robideau G.P."/>
            <person name="Thines M."/>
            <person name="Win J."/>
            <person name="Zerillo M.M."/>
            <person name="Beakes G.W."/>
            <person name="Boore J.L."/>
            <person name="Busam D."/>
            <person name="Dumas B."/>
            <person name="Ferriera S."/>
            <person name="Fuerstenberg S.I."/>
            <person name="Gachon C.M."/>
            <person name="Gaulin E."/>
            <person name="Govers F."/>
            <person name="Grenville-Briggs L."/>
            <person name="Horner N."/>
            <person name="Hostetler J."/>
            <person name="Jiang R.H."/>
            <person name="Johnson J."/>
            <person name="Krajaejun T."/>
            <person name="Lin H."/>
            <person name="Meijer H.J."/>
            <person name="Moore B."/>
            <person name="Morris P."/>
            <person name="Phuntmart V."/>
            <person name="Puiu D."/>
            <person name="Shetty J."/>
            <person name="Stajich J.E."/>
            <person name="Tripathy S."/>
            <person name="Wawra S."/>
            <person name="van West P."/>
            <person name="Whitty B.R."/>
            <person name="Coutinho P.M."/>
            <person name="Henrissat B."/>
            <person name="Martin F."/>
            <person name="Thomas P.D."/>
            <person name="Tyler B.M."/>
            <person name="De Vries R.P."/>
            <person name="Kamoun S."/>
            <person name="Yandell M."/>
            <person name="Tisserat N."/>
            <person name="Buell C.R."/>
        </authorList>
    </citation>
    <scope>NUCLEOTIDE SEQUENCE</scope>
    <source>
        <strain evidence="3">DAOM:BR144</strain>
    </source>
</reference>
<protein>
    <submittedName>
        <fullName evidence="2">Uncharacterized protein</fullName>
    </submittedName>
</protein>
<keyword evidence="3" id="KW-1185">Reference proteome</keyword>
<evidence type="ECO:0000313" key="2">
    <source>
        <dbReference type="EnsemblProtists" id="PYU1_T001198"/>
    </source>
</evidence>
<dbReference type="OMA" id="RFNRYND"/>
<feature type="region of interest" description="Disordered" evidence="1">
    <location>
        <begin position="264"/>
        <end position="283"/>
    </location>
</feature>
<dbReference type="Gene3D" id="1.20.1270.60">
    <property type="entry name" value="Arfaptin homology (AH) domain/BAR domain"/>
    <property type="match status" value="1"/>
</dbReference>
<dbReference type="AlphaFoldDB" id="K3W8A7"/>
<dbReference type="InParanoid" id="K3W8A7"/>
<dbReference type="STRING" id="431595.K3W8A7"/>
<dbReference type="EMBL" id="GL376626">
    <property type="status" value="NOT_ANNOTATED_CDS"/>
    <property type="molecule type" value="Genomic_DNA"/>
</dbReference>